<dbReference type="Proteomes" id="UP000030689">
    <property type="component" value="Unassembled WGS sequence"/>
</dbReference>
<dbReference type="InterPro" id="IPR015915">
    <property type="entry name" value="Kelch-typ_b-propeller"/>
</dbReference>
<dbReference type="Gene3D" id="2.120.10.80">
    <property type="entry name" value="Kelch-type beta propeller"/>
    <property type="match status" value="1"/>
</dbReference>
<dbReference type="Pfam" id="PF25210">
    <property type="entry name" value="Kelch_FKB95"/>
    <property type="match status" value="1"/>
</dbReference>
<proteinExistence type="predicted"/>
<dbReference type="PANTHER" id="PTHR24414">
    <property type="entry name" value="F-BOX/KELCH-REPEAT PROTEIN SKIP4"/>
    <property type="match status" value="1"/>
</dbReference>
<dbReference type="eggNOG" id="KOG1072">
    <property type="taxonomic scope" value="Eukaryota"/>
</dbReference>
<dbReference type="InterPro" id="IPR057499">
    <property type="entry name" value="Kelch_FKB95"/>
</dbReference>
<dbReference type="EMBL" id="KI517385">
    <property type="protein sequence ID" value="ESQ51526.1"/>
    <property type="molecule type" value="Genomic_DNA"/>
</dbReference>
<sequence length="218" mass="25149">MSYKISAKKTPSSSLITSLPEDIIINIFARHFRSLVVSPELYARRSSLLGCTEHYLYAVLFNNETKYCHLYILRRKTNSNRCLILISSVPDIPCGVSFVTVGSRIYVFGEFNVSIDCRSHTAQPLPRMPALMSYTIAGLIDGRIYVIGHLDASSKKMMIVFNTETQMWEPEITKIDIELRSMWSKWSYGCVVMADKLYMRDDKNSFIYDPKKSKWERD</sequence>
<gene>
    <name evidence="2" type="ORF">EUTSA_v10017955mg</name>
</gene>
<evidence type="ECO:0000313" key="3">
    <source>
        <dbReference type="Proteomes" id="UP000030689"/>
    </source>
</evidence>
<dbReference type="KEGG" id="eus:EUTSA_v10017955mg"/>
<evidence type="ECO:0000313" key="2">
    <source>
        <dbReference type="EMBL" id="ESQ51526.1"/>
    </source>
</evidence>
<accession>V4NXB3</accession>
<dbReference type="SUPFAM" id="SSF117281">
    <property type="entry name" value="Kelch motif"/>
    <property type="match status" value="1"/>
</dbReference>
<keyword evidence="3" id="KW-1185">Reference proteome</keyword>
<organism evidence="2 3">
    <name type="scientific">Eutrema salsugineum</name>
    <name type="common">Saltwater cress</name>
    <name type="synonym">Sisymbrium salsugineum</name>
    <dbReference type="NCBI Taxonomy" id="72664"/>
    <lineage>
        <taxon>Eukaryota</taxon>
        <taxon>Viridiplantae</taxon>
        <taxon>Streptophyta</taxon>
        <taxon>Embryophyta</taxon>
        <taxon>Tracheophyta</taxon>
        <taxon>Spermatophyta</taxon>
        <taxon>Magnoliopsida</taxon>
        <taxon>eudicotyledons</taxon>
        <taxon>Gunneridae</taxon>
        <taxon>Pentapetalae</taxon>
        <taxon>rosids</taxon>
        <taxon>malvids</taxon>
        <taxon>Brassicales</taxon>
        <taxon>Brassicaceae</taxon>
        <taxon>Eutremeae</taxon>
        <taxon>Eutrema</taxon>
    </lineage>
</organism>
<dbReference type="AlphaFoldDB" id="V4NXB3"/>
<dbReference type="Gramene" id="ESQ51526">
    <property type="protein sequence ID" value="ESQ51526"/>
    <property type="gene ID" value="EUTSA_v10017955mg"/>
</dbReference>
<reference evidence="2 3" key="1">
    <citation type="journal article" date="2013" name="Front. Plant Sci.">
        <title>The Reference Genome of the Halophytic Plant Eutrema salsugineum.</title>
        <authorList>
            <person name="Yang R."/>
            <person name="Jarvis D.E."/>
            <person name="Chen H."/>
            <person name="Beilstein M.A."/>
            <person name="Grimwood J."/>
            <person name="Jenkins J."/>
            <person name="Shu S."/>
            <person name="Prochnik S."/>
            <person name="Xin M."/>
            <person name="Ma C."/>
            <person name="Schmutz J."/>
            <person name="Wing R.A."/>
            <person name="Mitchell-Olds T."/>
            <person name="Schumaker K.S."/>
            <person name="Wang X."/>
        </authorList>
    </citation>
    <scope>NUCLEOTIDE SEQUENCE [LARGE SCALE GENOMIC DNA]</scope>
</reference>
<evidence type="ECO:0000259" key="1">
    <source>
        <dbReference type="Pfam" id="PF25210"/>
    </source>
</evidence>
<name>V4NXB3_EUTSA</name>
<feature type="domain" description="FKB95-like N-terminal Kelch" evidence="1">
    <location>
        <begin position="71"/>
        <end position="218"/>
    </location>
</feature>
<protein>
    <recommendedName>
        <fullName evidence="1">FKB95-like N-terminal Kelch domain-containing protein</fullName>
    </recommendedName>
</protein>
<dbReference type="PANTHER" id="PTHR24414:SF184">
    <property type="entry name" value="GALACTOSE OXIDASE_KELCH REPEAT SUPERFAMILY PROTEIN"/>
    <property type="match status" value="1"/>
</dbReference>
<dbReference type="STRING" id="72664.V4NXB3"/>
<dbReference type="OMA" id="MIVFNTE"/>
<dbReference type="InterPro" id="IPR050354">
    <property type="entry name" value="F-box/kelch-repeat_ARATH"/>
</dbReference>